<evidence type="ECO:0000313" key="1">
    <source>
        <dbReference type="EMBL" id="CAG8589199.1"/>
    </source>
</evidence>
<name>A0A9N9G6X7_FUNMO</name>
<reference evidence="1" key="1">
    <citation type="submission" date="2021-06" db="EMBL/GenBank/DDBJ databases">
        <authorList>
            <person name="Kallberg Y."/>
            <person name="Tangrot J."/>
            <person name="Rosling A."/>
        </authorList>
    </citation>
    <scope>NUCLEOTIDE SEQUENCE</scope>
    <source>
        <strain evidence="1">87-6 pot B 2015</strain>
    </source>
</reference>
<protein>
    <submittedName>
        <fullName evidence="1">6854_t:CDS:1</fullName>
    </submittedName>
</protein>
<dbReference type="Proteomes" id="UP000789375">
    <property type="component" value="Unassembled WGS sequence"/>
</dbReference>
<organism evidence="1 2">
    <name type="scientific">Funneliformis mosseae</name>
    <name type="common">Endomycorrhizal fungus</name>
    <name type="synonym">Glomus mosseae</name>
    <dbReference type="NCBI Taxonomy" id="27381"/>
    <lineage>
        <taxon>Eukaryota</taxon>
        <taxon>Fungi</taxon>
        <taxon>Fungi incertae sedis</taxon>
        <taxon>Mucoromycota</taxon>
        <taxon>Glomeromycotina</taxon>
        <taxon>Glomeromycetes</taxon>
        <taxon>Glomerales</taxon>
        <taxon>Glomeraceae</taxon>
        <taxon>Funneliformis</taxon>
    </lineage>
</organism>
<dbReference type="AlphaFoldDB" id="A0A9N9G6X7"/>
<dbReference type="EMBL" id="CAJVPP010002149">
    <property type="protein sequence ID" value="CAG8589199.1"/>
    <property type="molecule type" value="Genomic_DNA"/>
</dbReference>
<gene>
    <name evidence="1" type="ORF">FMOSSE_LOCUS8348</name>
</gene>
<sequence>MNINGLYNFEYNVSGRCFNNERFCYPKIFEEELKDWFLLLKDPNLSGIRTKNSTISGYAINNSTKEILLINLKSNFNSTDLNDNPFAFFSTSIEAAYFWINGDYVQRGLFDS</sequence>
<accession>A0A9N9G6X7</accession>
<proteinExistence type="predicted"/>
<keyword evidence="2" id="KW-1185">Reference proteome</keyword>
<comment type="caution">
    <text evidence="1">The sequence shown here is derived from an EMBL/GenBank/DDBJ whole genome shotgun (WGS) entry which is preliminary data.</text>
</comment>
<evidence type="ECO:0000313" key="2">
    <source>
        <dbReference type="Proteomes" id="UP000789375"/>
    </source>
</evidence>